<feature type="transmembrane region" description="Helical" evidence="1">
    <location>
        <begin position="147"/>
        <end position="168"/>
    </location>
</feature>
<dbReference type="Proteomes" id="UP001267426">
    <property type="component" value="Unassembled WGS sequence"/>
</dbReference>
<keyword evidence="3" id="KW-1185">Reference proteome</keyword>
<dbReference type="PANTHER" id="PTHR43044">
    <property type="match status" value="1"/>
</dbReference>
<comment type="caution">
    <text evidence="2">The sequence shown here is derived from an EMBL/GenBank/DDBJ whole genome shotgun (WGS) entry which is preliminary data.</text>
</comment>
<reference evidence="2 3" key="1">
    <citation type="submission" date="2023-09" db="EMBL/GenBank/DDBJ databases">
        <authorList>
            <person name="Rey-Velasco X."/>
        </authorList>
    </citation>
    <scope>NUCLEOTIDE SEQUENCE [LARGE SCALE GENOMIC DNA]</scope>
    <source>
        <strain evidence="2 3">F394</strain>
    </source>
</reference>
<feature type="transmembrane region" description="Helical" evidence="1">
    <location>
        <begin position="311"/>
        <end position="328"/>
    </location>
</feature>
<evidence type="ECO:0008006" key="4">
    <source>
        <dbReference type="Google" id="ProtNLM"/>
    </source>
</evidence>
<feature type="transmembrane region" description="Helical" evidence="1">
    <location>
        <begin position="269"/>
        <end position="291"/>
    </location>
</feature>
<feature type="transmembrane region" description="Helical" evidence="1">
    <location>
        <begin position="33"/>
        <end position="53"/>
    </location>
</feature>
<name>A0ABU3BPX7_9BACT</name>
<keyword evidence="1" id="KW-1133">Transmembrane helix</keyword>
<proteinExistence type="predicted"/>
<accession>A0ABU3BPX7</accession>
<feature type="transmembrane region" description="Helical" evidence="1">
    <location>
        <begin position="59"/>
        <end position="82"/>
    </location>
</feature>
<evidence type="ECO:0000313" key="3">
    <source>
        <dbReference type="Proteomes" id="UP001267426"/>
    </source>
</evidence>
<sequence>MANALTRFLFDPVDAPADRVPPRHRFTGGQLSWIAPLAVGVVGVVIFLVLLLGDPSRALFSYLVAWTFCVSIALGSLFFVMIQHITKARWSTTIRRIPEALSANFPLLALAGIPVLLGSHDLFHWTHAELYDPASPYYDALIAGKKAYLNMPFFLVRYVLYFVAWTWLGHRLYAISVGNDTDPDADRTLELRKVSAYGIPLAAVTTAFAGFDFLMSTDPHWFSTMFGIYFWAGGWLGALCLITFLALWFKKMGMLPEVTVEHLQDMGKFMFAFVVFWTYIAFSQYMLYWYANIPEETVWFLKRLSFGWGTVAWSLVIFNFILPFLILLPRITKRIAPVLAVMAVWLLVMHWVDLWWVAMPAMEAEYEEVAATPPAMDEGGAVQLLPAQAVSGVNDLDGVLDPDAADAATPARGETPDDVMDLDVIPPAIPIFEMLVWLGLFGLFLGVTILRLQRHALTPYNDPYFAESLRFENV</sequence>
<keyword evidence="1" id="KW-0812">Transmembrane</keyword>
<feature type="transmembrane region" description="Helical" evidence="1">
    <location>
        <begin position="103"/>
        <end position="127"/>
    </location>
</feature>
<organism evidence="2 3">
    <name type="scientific">Rubrivirga litoralis</name>
    <dbReference type="NCBI Taxonomy" id="3075598"/>
    <lineage>
        <taxon>Bacteria</taxon>
        <taxon>Pseudomonadati</taxon>
        <taxon>Rhodothermota</taxon>
        <taxon>Rhodothermia</taxon>
        <taxon>Rhodothermales</taxon>
        <taxon>Rubricoccaceae</taxon>
        <taxon>Rubrivirga</taxon>
    </lineage>
</organism>
<protein>
    <recommendedName>
        <fullName evidence="4">Quinol:cytochrome c oxidoreductase quinone-binding subunit 2</fullName>
    </recommendedName>
</protein>
<dbReference type="PANTHER" id="PTHR43044:SF1">
    <property type="entry name" value="QUINOL:CYTOCHROME C OXIDOREDUCTASE QUINONE-BINDING SUBUNIT 2"/>
    <property type="match status" value="1"/>
</dbReference>
<feature type="transmembrane region" description="Helical" evidence="1">
    <location>
        <begin position="428"/>
        <end position="450"/>
    </location>
</feature>
<keyword evidence="1" id="KW-0472">Membrane</keyword>
<feature type="transmembrane region" description="Helical" evidence="1">
    <location>
        <begin position="228"/>
        <end position="249"/>
    </location>
</feature>
<dbReference type="RefSeq" id="WP_311662682.1">
    <property type="nucleotide sequence ID" value="NZ_JAVRHT010000011.1"/>
</dbReference>
<gene>
    <name evidence="2" type="ORF">RM540_06205</name>
</gene>
<evidence type="ECO:0000256" key="1">
    <source>
        <dbReference type="SAM" id="Phobius"/>
    </source>
</evidence>
<feature type="transmembrane region" description="Helical" evidence="1">
    <location>
        <begin position="335"/>
        <end position="352"/>
    </location>
</feature>
<feature type="transmembrane region" description="Helical" evidence="1">
    <location>
        <begin position="197"/>
        <end position="216"/>
    </location>
</feature>
<evidence type="ECO:0000313" key="2">
    <source>
        <dbReference type="EMBL" id="MDT0631339.1"/>
    </source>
</evidence>
<dbReference type="EMBL" id="JAVRHT010000011">
    <property type="protein sequence ID" value="MDT0631339.1"/>
    <property type="molecule type" value="Genomic_DNA"/>
</dbReference>